<comment type="subcellular location">
    <subcellularLocation>
        <location evidence="1">Cell membrane</location>
        <topology evidence="1">Multi-pass membrane protein</topology>
    </subcellularLocation>
</comment>
<evidence type="ECO:0000313" key="10">
    <source>
        <dbReference type="EMBL" id="OQR90087.1"/>
    </source>
</evidence>
<evidence type="ECO:0000256" key="7">
    <source>
        <dbReference type="SAM" id="MobiDB-lite"/>
    </source>
</evidence>
<feature type="transmembrane region" description="Helical" evidence="8">
    <location>
        <begin position="554"/>
        <end position="574"/>
    </location>
</feature>
<keyword evidence="6 8" id="KW-0472">Membrane</keyword>
<dbReference type="GO" id="GO:0005509">
    <property type="term" value="F:calcium ion binding"/>
    <property type="evidence" value="ECO:0007669"/>
    <property type="project" value="InterPro"/>
</dbReference>
<sequence length="1041" mass="115262">MKGMRSSTPSTKPRAKITPAISKSLHALFQPGYTPKKKESEAPSDSGKFRIALQDQAPKAKYVISPTFKFNLELGLRAGLGAVLASVFLTSYDGPQSGDPAYPKLYYFFPSWYILGGLSYVAIAMIFSIGTNVGSTIRETFQETLGVIIAFVYNLVVFSCFQPHVFASADEVAWSIGNGTLVQIHHAFSGTPYYVHQPDFHSILPSIIIFTIAIVMTPLETITKKLAVGNNVFFALTLINPNNCNNMAELKPYHDPMLSTINIFKNLFVYLLLGVLGGLIALVVMLLPYPILAIRRLQMETNSAPDTLAELLTLLVDAYCFRHKNDHHMKHLRQQLDRKFEAAYAKKAVMIALLDDVWWEQSLGLHLLLSYRTSIIKPFLDLYGALLDDLRAMHRAVQAEQFGRFHALLMSRVQNEIYLVQTHAVAAFTGIAREVHQLHRVLSSSIVANVSPAMQVLLRDCHRAHSDLCRSSDTSVRDIDDDMTCHLFLFALYSYCTTLVAFPTTFNDIKHNTSTRVWQFTQQWLRRMLDGSNYTKANLQTGVKVCCAIVCGSFFAVYVFGFSPTTASALAYLWGNHVGGSFRRTANRVGGAVAGSIVPSVLLFLICSYACDDSAVATALLDIVMCLWVTFSMYISLQNHSWSYAGFVSAYVSTGVFLRGCSCGSTAVAPVSSYANLAQVSLGIVFFILIELALFPQSATALMRANVQNQLLHLRSAFQILFAQTVSTKGDVPPAKVREMQRIVGQVIPALLGEQPGLLTEARYEPVLWKSPFPEAKYAAVARACERLHHHTMIMLKLALWFQKRKSSIKRRLTIQGDAFERRATRRLTSTATTTTPATTVVTEGADVAWTFSTKELGIAIDDTFQSLHTLFGAAFAFADADRVALFLQMKEAFRRADGDGDGELDAAEVAAILRRIFAASLAVEAVDASVKAFMAIVDTDRSGKVSCQEFMDAVERGLVLQVEEVHESRRSFRPRALLEINDVSLEDIAQTMRTSYATWLLGDRRFEKVSMDELLLLNCLMGCVTGIAAELQALADLTAQ</sequence>
<dbReference type="InterPro" id="IPR002048">
    <property type="entry name" value="EF_hand_dom"/>
</dbReference>
<dbReference type="PANTHER" id="PTHR30509">
    <property type="entry name" value="P-HYDROXYBENZOIC ACID EFFLUX PUMP SUBUNIT-RELATED"/>
    <property type="match status" value="1"/>
</dbReference>
<feature type="transmembrane region" description="Helical" evidence="8">
    <location>
        <begin position="112"/>
        <end position="133"/>
    </location>
</feature>
<keyword evidence="4" id="KW-0106">Calcium</keyword>
<dbReference type="OrthoDB" id="191686at2759"/>
<evidence type="ECO:0000256" key="4">
    <source>
        <dbReference type="ARBA" id="ARBA00022837"/>
    </source>
</evidence>
<keyword evidence="5 8" id="KW-1133">Transmembrane helix</keyword>
<gene>
    <name evidence="10" type="ORF">ACHHYP_05823</name>
</gene>
<accession>A0A1V9YWR0</accession>
<evidence type="ECO:0000256" key="8">
    <source>
        <dbReference type="SAM" id="Phobius"/>
    </source>
</evidence>
<dbReference type="SMART" id="SM00054">
    <property type="entry name" value="EFh"/>
    <property type="match status" value="2"/>
</dbReference>
<dbReference type="AlphaFoldDB" id="A0A1V9YWR0"/>
<dbReference type="SUPFAM" id="SSF47473">
    <property type="entry name" value="EF-hand"/>
    <property type="match status" value="1"/>
</dbReference>
<dbReference type="Gene3D" id="1.10.238.10">
    <property type="entry name" value="EF-hand"/>
    <property type="match status" value="1"/>
</dbReference>
<evidence type="ECO:0000256" key="5">
    <source>
        <dbReference type="ARBA" id="ARBA00022989"/>
    </source>
</evidence>
<feature type="transmembrane region" description="Helical" evidence="8">
    <location>
        <begin position="74"/>
        <end position="92"/>
    </location>
</feature>
<dbReference type="PROSITE" id="PS00018">
    <property type="entry name" value="EF_HAND_1"/>
    <property type="match status" value="2"/>
</dbReference>
<feature type="transmembrane region" description="Helical" evidence="8">
    <location>
        <begin position="644"/>
        <end position="668"/>
    </location>
</feature>
<evidence type="ECO:0000313" key="11">
    <source>
        <dbReference type="Proteomes" id="UP000243579"/>
    </source>
</evidence>
<feature type="region of interest" description="Disordered" evidence="7">
    <location>
        <begin position="1"/>
        <end position="22"/>
    </location>
</feature>
<dbReference type="GO" id="GO:0005886">
    <property type="term" value="C:plasma membrane"/>
    <property type="evidence" value="ECO:0007669"/>
    <property type="project" value="UniProtKB-SubCell"/>
</dbReference>
<protein>
    <submittedName>
        <fullName evidence="10">Transmembrane protein</fullName>
    </submittedName>
</protein>
<evidence type="ECO:0000256" key="6">
    <source>
        <dbReference type="ARBA" id="ARBA00023136"/>
    </source>
</evidence>
<feature type="transmembrane region" description="Helical" evidence="8">
    <location>
        <begin position="200"/>
        <end position="219"/>
    </location>
</feature>
<keyword evidence="11" id="KW-1185">Reference proteome</keyword>
<proteinExistence type="predicted"/>
<dbReference type="InterPro" id="IPR011992">
    <property type="entry name" value="EF-hand-dom_pair"/>
</dbReference>
<evidence type="ECO:0000256" key="2">
    <source>
        <dbReference type="ARBA" id="ARBA00022475"/>
    </source>
</evidence>
<dbReference type="CDD" id="cd00051">
    <property type="entry name" value="EFh"/>
    <property type="match status" value="1"/>
</dbReference>
<dbReference type="Proteomes" id="UP000243579">
    <property type="component" value="Unassembled WGS sequence"/>
</dbReference>
<feature type="transmembrane region" description="Helical" evidence="8">
    <location>
        <begin position="145"/>
        <end position="165"/>
    </location>
</feature>
<feature type="transmembrane region" description="Helical" evidence="8">
    <location>
        <begin position="616"/>
        <end position="637"/>
    </location>
</feature>
<feature type="transmembrane region" description="Helical" evidence="8">
    <location>
        <begin position="267"/>
        <end position="289"/>
    </location>
</feature>
<keyword evidence="2" id="KW-1003">Cell membrane</keyword>
<comment type="caution">
    <text evidence="10">The sequence shown here is derived from an EMBL/GenBank/DDBJ whole genome shotgun (WGS) entry which is preliminary data.</text>
</comment>
<evidence type="ECO:0000259" key="9">
    <source>
        <dbReference type="PROSITE" id="PS50222"/>
    </source>
</evidence>
<feature type="compositionally biased region" description="Polar residues" evidence="7">
    <location>
        <begin position="1"/>
        <end position="11"/>
    </location>
</feature>
<feature type="domain" description="EF-hand" evidence="9">
    <location>
        <begin position="926"/>
        <end position="961"/>
    </location>
</feature>
<name>A0A1V9YWR0_ACHHY</name>
<evidence type="ECO:0000256" key="1">
    <source>
        <dbReference type="ARBA" id="ARBA00004651"/>
    </source>
</evidence>
<feature type="transmembrane region" description="Helical" evidence="8">
    <location>
        <begin position="674"/>
        <end position="695"/>
    </location>
</feature>
<dbReference type="PROSITE" id="PS50222">
    <property type="entry name" value="EF_HAND_2"/>
    <property type="match status" value="2"/>
</dbReference>
<dbReference type="PANTHER" id="PTHR30509:SF9">
    <property type="entry name" value="MULTIDRUG RESISTANCE PROTEIN MDTO"/>
    <property type="match status" value="1"/>
</dbReference>
<dbReference type="Pfam" id="PF13499">
    <property type="entry name" value="EF-hand_7"/>
    <property type="match status" value="1"/>
</dbReference>
<keyword evidence="3 8" id="KW-0812">Transmembrane</keyword>
<reference evidence="10 11" key="1">
    <citation type="journal article" date="2014" name="Genome Biol. Evol.">
        <title>The secreted proteins of Achlya hypogyna and Thraustotheca clavata identify the ancestral oomycete secretome and reveal gene acquisitions by horizontal gene transfer.</title>
        <authorList>
            <person name="Misner I."/>
            <person name="Blouin N."/>
            <person name="Leonard G."/>
            <person name="Richards T.A."/>
            <person name="Lane C.E."/>
        </authorList>
    </citation>
    <scope>NUCLEOTIDE SEQUENCE [LARGE SCALE GENOMIC DNA]</scope>
    <source>
        <strain evidence="10 11">ATCC 48635</strain>
    </source>
</reference>
<organism evidence="10 11">
    <name type="scientific">Achlya hypogyna</name>
    <name type="common">Oomycete</name>
    <name type="synonym">Protoachlya hypogyna</name>
    <dbReference type="NCBI Taxonomy" id="1202772"/>
    <lineage>
        <taxon>Eukaryota</taxon>
        <taxon>Sar</taxon>
        <taxon>Stramenopiles</taxon>
        <taxon>Oomycota</taxon>
        <taxon>Saprolegniomycetes</taxon>
        <taxon>Saprolegniales</taxon>
        <taxon>Achlyaceae</taxon>
        <taxon>Achlya</taxon>
    </lineage>
</organism>
<dbReference type="STRING" id="1202772.A0A1V9YWR0"/>
<feature type="transmembrane region" description="Helical" evidence="8">
    <location>
        <begin position="586"/>
        <end position="610"/>
    </location>
</feature>
<dbReference type="EMBL" id="JNBR01000672">
    <property type="protein sequence ID" value="OQR90087.1"/>
    <property type="molecule type" value="Genomic_DNA"/>
</dbReference>
<evidence type="ECO:0000256" key="3">
    <source>
        <dbReference type="ARBA" id="ARBA00022692"/>
    </source>
</evidence>
<dbReference type="InterPro" id="IPR018247">
    <property type="entry name" value="EF_Hand_1_Ca_BS"/>
</dbReference>
<feature type="domain" description="EF-hand" evidence="9">
    <location>
        <begin position="885"/>
        <end position="920"/>
    </location>
</feature>